<evidence type="ECO:0000256" key="4">
    <source>
        <dbReference type="ARBA" id="ARBA00022595"/>
    </source>
</evidence>
<evidence type="ECO:0000256" key="11">
    <source>
        <dbReference type="ARBA" id="ARBA00023099"/>
    </source>
</evidence>
<evidence type="ECO:0000256" key="14">
    <source>
        <dbReference type="ARBA" id="ARBA00023200"/>
    </source>
</evidence>
<evidence type="ECO:0000256" key="13">
    <source>
        <dbReference type="ARBA" id="ARBA00023157"/>
    </source>
</evidence>
<keyword evidence="10" id="KW-1177">Microtubular inwards viral transport</keyword>
<dbReference type="GO" id="GO:0019028">
    <property type="term" value="C:viral capsid"/>
    <property type="evidence" value="ECO:0007669"/>
    <property type="project" value="UniProtKB-KW"/>
</dbReference>
<organism evidence="16 17">
    <name type="scientific">Bat mastadenovirus WIV17</name>
    <dbReference type="NCBI Taxonomy" id="1986505"/>
    <lineage>
        <taxon>Viruses</taxon>
        <taxon>Varidnaviria</taxon>
        <taxon>Bamfordvirae</taxon>
        <taxon>Preplasmiviricota</taxon>
        <taxon>Polisuviricotina</taxon>
        <taxon>Pharingeaviricetes</taxon>
        <taxon>Rowavirales</taxon>
        <taxon>Adenoviridae</taxon>
        <taxon>Mastadenovirus</taxon>
        <taxon>Mastadenovirus pteropodidae</taxon>
    </lineage>
</organism>
<keyword evidence="8" id="KW-0426">Late protein</keyword>
<keyword evidence="6" id="KW-0832">Ubl conjugation</keyword>
<protein>
    <submittedName>
        <fullName evidence="16">PVI</fullName>
    </submittedName>
</protein>
<dbReference type="InterPro" id="IPR004243">
    <property type="entry name" value="McpVI"/>
</dbReference>
<reference evidence="16 17" key="1">
    <citation type="journal article" date="2017" name="J. Gen. Virol.">
        <title>Novel bat adenoviruses with low G+C content shed new light on the evolution of adenoviruses.</title>
        <authorList>
            <person name="Tan B."/>
            <person name="Yang X.L."/>
            <person name="Ge X.Y."/>
            <person name="Peng C."/>
            <person name="Liu H.Z."/>
            <person name="Zhang Y.Z."/>
            <person name="Zhang L.B."/>
            <person name="Shi Z.L."/>
        </authorList>
    </citation>
    <scope>NUCLEOTIDE SEQUENCE [LARGE SCALE GENOMIC DNA]</scope>
    <source>
        <strain evidence="16">WIV17</strain>
    </source>
</reference>
<keyword evidence="4" id="KW-1162">Viral penetration into host cytoplasm</keyword>
<name>A0A1X9RIS0_9ADEN</name>
<keyword evidence="3" id="KW-0945">Host-virus interaction</keyword>
<keyword evidence="13" id="KW-1015">Disulfide bond</keyword>
<evidence type="ECO:0000313" key="17">
    <source>
        <dbReference type="Proteomes" id="UP000201453"/>
    </source>
</evidence>
<evidence type="ECO:0000256" key="8">
    <source>
        <dbReference type="ARBA" id="ARBA00022921"/>
    </source>
</evidence>
<evidence type="ECO:0000256" key="10">
    <source>
        <dbReference type="ARBA" id="ARBA00022952"/>
    </source>
</evidence>
<dbReference type="RefSeq" id="YP_009362847.1">
    <property type="nucleotide sequence ID" value="NC_034626.1"/>
</dbReference>
<keyword evidence="14" id="KW-1035">Host cytoplasm</keyword>
<dbReference type="KEGG" id="vg:32878752"/>
<evidence type="ECO:0000256" key="15">
    <source>
        <dbReference type="ARBA" id="ARBA00023296"/>
    </source>
</evidence>
<evidence type="ECO:0000256" key="7">
    <source>
        <dbReference type="ARBA" id="ARBA00022844"/>
    </source>
</evidence>
<dbReference type="EMBL" id="KX961095">
    <property type="protein sequence ID" value="ARQ79755.1"/>
    <property type="molecule type" value="Genomic_DNA"/>
</dbReference>
<evidence type="ECO:0000256" key="1">
    <source>
        <dbReference type="ARBA" id="ARBA00022561"/>
    </source>
</evidence>
<keyword evidence="12" id="KW-1176">Cytoplasmic inwards viral transport</keyword>
<dbReference type="GeneID" id="32878752"/>
<keyword evidence="7" id="KW-0946">Virion</keyword>
<dbReference type="Proteomes" id="UP000201453">
    <property type="component" value="Segment"/>
</dbReference>
<dbReference type="Pfam" id="PF02993">
    <property type="entry name" value="MCPVI"/>
    <property type="match status" value="1"/>
</dbReference>
<proteinExistence type="predicted"/>
<keyword evidence="11" id="KW-1174">Viral penetration via lysis of host organellar membrane</keyword>
<keyword evidence="17" id="KW-1185">Reference proteome</keyword>
<accession>A0A1X9RIS0</accession>
<evidence type="ECO:0000256" key="2">
    <source>
        <dbReference type="ARBA" id="ARBA00022562"/>
    </source>
</evidence>
<evidence type="ECO:0000256" key="12">
    <source>
        <dbReference type="ARBA" id="ARBA00023120"/>
    </source>
</evidence>
<dbReference type="OrthoDB" id="13512at10239"/>
<evidence type="ECO:0000256" key="5">
    <source>
        <dbReference type="ARBA" id="ARBA00022612"/>
    </source>
</evidence>
<keyword evidence="2" id="KW-1048">Host nucleus</keyword>
<keyword evidence="15" id="KW-1160">Virus entry into host cell</keyword>
<evidence type="ECO:0000256" key="6">
    <source>
        <dbReference type="ARBA" id="ARBA00022843"/>
    </source>
</evidence>
<keyword evidence="9" id="KW-0118">Viral capsid assembly</keyword>
<dbReference type="GO" id="GO:0039664">
    <property type="term" value="P:lysis of host organelle involved in viral entry into host cell"/>
    <property type="evidence" value="ECO:0007669"/>
    <property type="project" value="UniProtKB-KW"/>
</dbReference>
<dbReference type="GO" id="GO:0043657">
    <property type="term" value="C:host cell"/>
    <property type="evidence" value="ECO:0007669"/>
    <property type="project" value="GOC"/>
</dbReference>
<sequence length="218" mass="24820">MEEINFTALAPRRGNKPMLTAWSSIGNSQMSGGAFNWGSVWSGLKSVGNTLKNWGNKAWTSSTGEALRQKLRDTNFQEKVVDGISTGIHGAVDIARQQLDKAIESRLERDPNEEEEIYSEKGFIEKEMPSRRKKRPLEEEFVITSEEPPAYDEVFLNYDAPKQITKEVVLKEPVRKTPIKEITYQEPVFTAPVARNWQNTLNSIVGLGLPYNKRRRCF</sequence>
<keyword evidence="5" id="KW-1188">Viral release from host cell</keyword>
<evidence type="ECO:0000313" key="16">
    <source>
        <dbReference type="EMBL" id="ARQ79755.1"/>
    </source>
</evidence>
<evidence type="ECO:0000256" key="3">
    <source>
        <dbReference type="ARBA" id="ARBA00022581"/>
    </source>
</evidence>
<keyword evidence="1" id="KW-0167">Capsid protein</keyword>
<dbReference type="GO" id="GO:0075521">
    <property type="term" value="P:microtubule-dependent intracellular transport of viral material towards nucleus"/>
    <property type="evidence" value="ECO:0007669"/>
    <property type="project" value="UniProtKB-KW"/>
</dbReference>
<evidence type="ECO:0000256" key="9">
    <source>
        <dbReference type="ARBA" id="ARBA00022950"/>
    </source>
</evidence>